<sequence length="185" mass="20924">MQLNMGEGKSSVIVPSVAAALGDGSKLIRVIVAKPQAKQLHQMLTSKLSGLLDRPVYQLPFSRDIRMNKSRAEAIHQLISECMQEGGVLLVQPEHLLSFQLMELECQLDNKSSVAEKMMEVRKFFDTSSRDVVDESDENFSVKFELIYTVGQQRPIDHSPDRWRVIQEILGLIARFSAEVKRDLP</sequence>
<dbReference type="PANTHER" id="PTHR13367">
    <property type="entry name" value="UBIQUITIN THIOESTERASE"/>
    <property type="match status" value="1"/>
</dbReference>
<dbReference type="InterPro" id="IPR051346">
    <property type="entry name" value="OTU_Deubiquitinase"/>
</dbReference>
<name>A0A2K0TW24_GIBNY</name>
<dbReference type="GO" id="GO:0004843">
    <property type="term" value="F:cysteine-type deubiquitinase activity"/>
    <property type="evidence" value="ECO:0007669"/>
    <property type="project" value="UniProtKB-EC"/>
</dbReference>
<comment type="catalytic activity">
    <reaction evidence="1">
        <text>Thiol-dependent hydrolysis of ester, thioester, amide, peptide and isopeptide bonds formed by the C-terminal Gly of ubiquitin (a 76-residue protein attached to proteins as an intracellular targeting signal).</text>
        <dbReference type="EC" id="3.4.19.12"/>
    </reaction>
</comment>
<dbReference type="AlphaFoldDB" id="A0A2K0TW24"/>
<keyword evidence="4" id="KW-0833">Ubl conjugation pathway</keyword>
<evidence type="ECO:0000256" key="4">
    <source>
        <dbReference type="ARBA" id="ARBA00022786"/>
    </source>
</evidence>
<evidence type="ECO:0000259" key="7">
    <source>
        <dbReference type="Pfam" id="PF12340"/>
    </source>
</evidence>
<evidence type="ECO:0000256" key="2">
    <source>
        <dbReference type="ARBA" id="ARBA00012759"/>
    </source>
</evidence>
<dbReference type="PANTHER" id="PTHR13367:SF34">
    <property type="match status" value="1"/>
</dbReference>
<dbReference type="InterPro" id="IPR022099">
    <property type="entry name" value="DUF3638"/>
</dbReference>
<keyword evidence="5" id="KW-0378">Hydrolase</keyword>
<dbReference type="EC" id="3.4.19.12" evidence="2"/>
<keyword evidence="3" id="KW-0645">Protease</keyword>
<dbReference type="Pfam" id="PF12340">
    <property type="entry name" value="DUF3638"/>
    <property type="match status" value="1"/>
</dbReference>
<evidence type="ECO:0000256" key="1">
    <source>
        <dbReference type="ARBA" id="ARBA00000707"/>
    </source>
</evidence>
<evidence type="ECO:0000256" key="6">
    <source>
        <dbReference type="ARBA" id="ARBA00022807"/>
    </source>
</evidence>
<evidence type="ECO:0000313" key="8">
    <source>
        <dbReference type="EMBL" id="PNP49686.1"/>
    </source>
</evidence>
<dbReference type="OrthoDB" id="4776863at2759"/>
<organism evidence="8 9">
    <name type="scientific">Gibberella nygamai</name>
    <name type="common">Bean root rot disease fungus</name>
    <name type="synonym">Fusarium nygamai</name>
    <dbReference type="NCBI Taxonomy" id="42673"/>
    <lineage>
        <taxon>Eukaryota</taxon>
        <taxon>Fungi</taxon>
        <taxon>Dikarya</taxon>
        <taxon>Ascomycota</taxon>
        <taxon>Pezizomycotina</taxon>
        <taxon>Sordariomycetes</taxon>
        <taxon>Hypocreomycetidae</taxon>
        <taxon>Hypocreales</taxon>
        <taxon>Nectriaceae</taxon>
        <taxon>Fusarium</taxon>
        <taxon>Fusarium fujikuroi species complex</taxon>
    </lineage>
</organism>
<keyword evidence="6" id="KW-0788">Thiol protease</keyword>
<protein>
    <recommendedName>
        <fullName evidence="2">ubiquitinyl hydrolase 1</fullName>
        <ecNumber evidence="2">3.4.19.12</ecNumber>
    </recommendedName>
</protein>
<comment type="caution">
    <text evidence="8">The sequence shown here is derived from an EMBL/GenBank/DDBJ whole genome shotgun (WGS) entry which is preliminary data.</text>
</comment>
<dbReference type="STRING" id="42673.A0A2K0TW24"/>
<dbReference type="Proteomes" id="UP000236664">
    <property type="component" value="Unassembled WGS sequence"/>
</dbReference>
<dbReference type="GO" id="GO:0006508">
    <property type="term" value="P:proteolysis"/>
    <property type="evidence" value="ECO:0007669"/>
    <property type="project" value="UniProtKB-KW"/>
</dbReference>
<reference evidence="8 9" key="1">
    <citation type="submission" date="2017-06" db="EMBL/GenBank/DDBJ databases">
        <title>Genome of Fusarium nygamai isolate CS10214.</title>
        <authorList>
            <person name="Gardiner D.M."/>
            <person name="Obanor F."/>
            <person name="Kazan K."/>
        </authorList>
    </citation>
    <scope>NUCLEOTIDE SEQUENCE [LARGE SCALE GENOMIC DNA]</scope>
    <source>
        <strain evidence="8 9">CS10214</strain>
    </source>
</reference>
<accession>A0A2K0TW24</accession>
<evidence type="ECO:0000313" key="9">
    <source>
        <dbReference type="Proteomes" id="UP000236664"/>
    </source>
</evidence>
<feature type="domain" description="DUF3638" evidence="7">
    <location>
        <begin position="1"/>
        <end position="180"/>
    </location>
</feature>
<proteinExistence type="predicted"/>
<gene>
    <name evidence="8" type="ORF">FNYG_16001</name>
</gene>
<dbReference type="EMBL" id="MTQA01000928">
    <property type="protein sequence ID" value="PNP49686.1"/>
    <property type="molecule type" value="Genomic_DNA"/>
</dbReference>
<keyword evidence="9" id="KW-1185">Reference proteome</keyword>
<evidence type="ECO:0000256" key="5">
    <source>
        <dbReference type="ARBA" id="ARBA00022801"/>
    </source>
</evidence>
<evidence type="ECO:0000256" key="3">
    <source>
        <dbReference type="ARBA" id="ARBA00022670"/>
    </source>
</evidence>